<dbReference type="AlphaFoldDB" id="A0A5P6NCV4"/>
<accession>A0A5P6NCV4</accession>
<sequence length="118" mass="12459">MAAGPRNSGVTSTAILFYAALAASLLLSLVGLFAALREPGLRFRLPWAVLALVGVGGGAAAWQDPAEIYWFFGIALPTVSYGAVPGSWEPQALRVLFPLGAFAVLLRVALHRRISPAR</sequence>
<keyword evidence="1" id="KW-0472">Membrane</keyword>
<dbReference type="Proteomes" id="UP000325385">
    <property type="component" value="Chromosome"/>
</dbReference>
<organism evidence="2 3">
    <name type="scientific">Qipengyuania flava</name>
    <dbReference type="NCBI Taxonomy" id="192812"/>
    <lineage>
        <taxon>Bacteria</taxon>
        <taxon>Pseudomonadati</taxon>
        <taxon>Pseudomonadota</taxon>
        <taxon>Alphaproteobacteria</taxon>
        <taxon>Sphingomonadales</taxon>
        <taxon>Erythrobacteraceae</taxon>
        <taxon>Qipengyuania</taxon>
    </lineage>
</organism>
<evidence type="ECO:0000313" key="3">
    <source>
        <dbReference type="Proteomes" id="UP000325385"/>
    </source>
</evidence>
<proteinExistence type="predicted"/>
<feature type="transmembrane region" description="Helical" evidence="1">
    <location>
        <begin position="68"/>
        <end position="84"/>
    </location>
</feature>
<gene>
    <name evidence="2" type="ORF">D0Y83_11835</name>
</gene>
<reference evidence="3" key="1">
    <citation type="submission" date="2018-09" db="EMBL/GenBank/DDBJ databases">
        <title>Nocardia yunnanensis sp. nov., an actinomycete isolated from a soil sample.</title>
        <authorList>
            <person name="Zhang J."/>
        </authorList>
    </citation>
    <scope>NUCLEOTIDE SEQUENCE [LARGE SCALE GENOMIC DNA]</scope>
    <source>
        <strain evidence="3">21-3</strain>
    </source>
</reference>
<evidence type="ECO:0000313" key="2">
    <source>
        <dbReference type="EMBL" id="QFI63884.1"/>
    </source>
</evidence>
<evidence type="ECO:0000256" key="1">
    <source>
        <dbReference type="SAM" id="Phobius"/>
    </source>
</evidence>
<dbReference type="EMBL" id="CP032228">
    <property type="protein sequence ID" value="QFI63884.1"/>
    <property type="molecule type" value="Genomic_DNA"/>
</dbReference>
<name>A0A5P6NCV4_9SPHN</name>
<keyword evidence="1" id="KW-1133">Transmembrane helix</keyword>
<feature type="transmembrane region" description="Helical" evidence="1">
    <location>
        <begin position="91"/>
        <end position="110"/>
    </location>
</feature>
<keyword evidence="1" id="KW-0812">Transmembrane</keyword>
<feature type="transmembrane region" description="Helical" evidence="1">
    <location>
        <begin position="15"/>
        <end position="36"/>
    </location>
</feature>
<protein>
    <submittedName>
        <fullName evidence="2">Uncharacterized protein</fullName>
    </submittedName>
</protein>
<feature type="transmembrane region" description="Helical" evidence="1">
    <location>
        <begin position="43"/>
        <end position="62"/>
    </location>
</feature>